<dbReference type="EMBL" id="CH473959">
    <property type="protein sequence ID" value="EDM15250.1"/>
    <property type="molecule type" value="Genomic_DNA"/>
</dbReference>
<reference evidence="2" key="1">
    <citation type="submission" date="2005-09" db="EMBL/GenBank/DDBJ databases">
        <authorList>
            <person name="Mural R.J."/>
            <person name="Li P.W."/>
            <person name="Adams M.D."/>
            <person name="Amanatides P.G."/>
            <person name="Baden-Tillson H."/>
            <person name="Barnstead M."/>
            <person name="Chin S.H."/>
            <person name="Dew I."/>
            <person name="Evans C.A."/>
            <person name="Ferriera S."/>
            <person name="Flanigan M."/>
            <person name="Fosler C."/>
            <person name="Glodek A."/>
            <person name="Gu Z."/>
            <person name="Holt R.A."/>
            <person name="Jennings D."/>
            <person name="Kraft C.L."/>
            <person name="Lu F."/>
            <person name="Nguyen T."/>
            <person name="Nusskern D.R."/>
            <person name="Pfannkoch C.M."/>
            <person name="Sitter C."/>
            <person name="Sutton G.G."/>
            <person name="Venter J.C."/>
            <person name="Wang Z."/>
            <person name="Woodage T."/>
            <person name="Zheng X.H."/>
            <person name="Zhong F."/>
        </authorList>
    </citation>
    <scope>NUCLEOTIDE SEQUENCE [LARGE SCALE GENOMIC DNA]</scope>
    <source>
        <strain>BN</strain>
        <strain evidence="2">Sprague-Dawley</strain>
    </source>
</reference>
<accession>A6IEG3</accession>
<organism evidence="1 2">
    <name type="scientific">Rattus norvegicus</name>
    <name type="common">Rat</name>
    <dbReference type="NCBI Taxonomy" id="10116"/>
    <lineage>
        <taxon>Eukaryota</taxon>
        <taxon>Metazoa</taxon>
        <taxon>Chordata</taxon>
        <taxon>Craniata</taxon>
        <taxon>Vertebrata</taxon>
        <taxon>Euteleostomi</taxon>
        <taxon>Mammalia</taxon>
        <taxon>Eutheria</taxon>
        <taxon>Euarchontoglires</taxon>
        <taxon>Glires</taxon>
        <taxon>Rodentia</taxon>
        <taxon>Myomorpha</taxon>
        <taxon>Muroidea</taxon>
        <taxon>Muridae</taxon>
        <taxon>Murinae</taxon>
        <taxon>Rattus</taxon>
    </lineage>
</organism>
<sequence>MTLGGKEASLEKQQGGKTLAMFVMVDILEGDVGLEQGREPWQL</sequence>
<gene>
    <name evidence="1" type="ORF">rCG_28107</name>
</gene>
<evidence type="ECO:0000313" key="1">
    <source>
        <dbReference type="EMBL" id="EDM15250.1"/>
    </source>
</evidence>
<proteinExistence type="predicted"/>
<protein>
    <submittedName>
        <fullName evidence="1">RCG28107</fullName>
    </submittedName>
</protein>
<name>A6IEG3_RAT</name>
<evidence type="ECO:0000313" key="2">
    <source>
        <dbReference type="Proteomes" id="UP000234681"/>
    </source>
</evidence>
<dbReference type="AlphaFoldDB" id="A6IEG3"/>
<dbReference type="Proteomes" id="UP000234681">
    <property type="component" value="Chromosome 4"/>
</dbReference>